<organism evidence="1 2">
    <name type="scientific">Butyribacter intestini</name>
    <dbReference type="NCBI Taxonomy" id="1703332"/>
    <lineage>
        <taxon>Bacteria</taxon>
        <taxon>Bacillati</taxon>
        <taxon>Bacillota</taxon>
        <taxon>Clostridia</taxon>
        <taxon>Lachnospirales</taxon>
        <taxon>Lachnospiraceae</taxon>
        <taxon>Butyribacter</taxon>
    </lineage>
</organism>
<evidence type="ECO:0000313" key="2">
    <source>
        <dbReference type="Proteomes" id="UP000050833"/>
    </source>
</evidence>
<evidence type="ECO:0000313" key="1">
    <source>
        <dbReference type="EMBL" id="KQC86085.1"/>
    </source>
</evidence>
<sequence>MDDELKFFQEWWKILRKYWNPPEKKNESKQAIEFWHGLSKECMALHKKYESNQLFEPFALRMVVELIAEIERRSVELYK</sequence>
<gene>
    <name evidence="1" type="ORF">APZ18_02505</name>
</gene>
<reference evidence="1 2" key="1">
    <citation type="submission" date="2015-10" db="EMBL/GenBank/DDBJ databases">
        <title>Butyribacter intestini gen. nov., sp. nov., a butyric acid-producing bacterium of the family Lachnospiraceae isolated from the human faeces.</title>
        <authorList>
            <person name="Zou Y."/>
            <person name="Xue W."/>
            <person name="Luo G."/>
            <person name="Lv M."/>
        </authorList>
    </citation>
    <scope>NUCLEOTIDE SEQUENCE [LARGE SCALE GENOMIC DNA]</scope>
    <source>
        <strain evidence="1 2">TF01-11</strain>
    </source>
</reference>
<dbReference type="AlphaFoldDB" id="A0AAW3JUP9"/>
<dbReference type="RefSeq" id="WP_055941310.1">
    <property type="nucleotide sequence ID" value="NZ_JAQDDZ010000003.1"/>
</dbReference>
<proteinExistence type="predicted"/>
<protein>
    <submittedName>
        <fullName evidence="1">Uncharacterized protein</fullName>
    </submittedName>
</protein>
<dbReference type="EMBL" id="LLKB01000001">
    <property type="protein sequence ID" value="KQC86085.1"/>
    <property type="molecule type" value="Genomic_DNA"/>
</dbReference>
<keyword evidence="2" id="KW-1185">Reference proteome</keyword>
<name>A0AAW3JUP9_9FIRM</name>
<comment type="caution">
    <text evidence="1">The sequence shown here is derived from an EMBL/GenBank/DDBJ whole genome shotgun (WGS) entry which is preliminary data.</text>
</comment>
<dbReference type="Proteomes" id="UP000050833">
    <property type="component" value="Unassembled WGS sequence"/>
</dbReference>
<accession>A0AAW3JUP9</accession>